<dbReference type="Proteomes" id="UP000216524">
    <property type="component" value="Unassembled WGS sequence"/>
</dbReference>
<dbReference type="SUPFAM" id="SSF46689">
    <property type="entry name" value="Homeodomain-like"/>
    <property type="match status" value="1"/>
</dbReference>
<reference evidence="2 3" key="1">
    <citation type="submission" date="2017-05" db="EMBL/GenBank/DDBJ databases">
        <title>Complete and WGS of Bordetella genogroups.</title>
        <authorList>
            <person name="Spilker T."/>
            <person name="Lipuma J."/>
        </authorList>
    </citation>
    <scope>NUCLEOTIDE SEQUENCE [LARGE SCALE GENOMIC DNA]</scope>
    <source>
        <strain evidence="2 3">AU3139</strain>
    </source>
</reference>
<dbReference type="SUPFAM" id="SSF52172">
    <property type="entry name" value="CheY-like"/>
    <property type="match status" value="1"/>
</dbReference>
<evidence type="ECO:0000313" key="2">
    <source>
        <dbReference type="EMBL" id="OZI82294.1"/>
    </source>
</evidence>
<organism evidence="2 3">
    <name type="scientific">Bordetella genomosp. 6</name>
    <dbReference type="NCBI Taxonomy" id="463024"/>
    <lineage>
        <taxon>Bacteria</taxon>
        <taxon>Pseudomonadati</taxon>
        <taxon>Pseudomonadota</taxon>
        <taxon>Betaproteobacteria</taxon>
        <taxon>Burkholderiales</taxon>
        <taxon>Alcaligenaceae</taxon>
        <taxon>Bordetella</taxon>
    </lineage>
</organism>
<proteinExistence type="predicted"/>
<dbReference type="InterPro" id="IPR009057">
    <property type="entry name" value="Homeodomain-like_sf"/>
</dbReference>
<evidence type="ECO:0008006" key="4">
    <source>
        <dbReference type="Google" id="ProtNLM"/>
    </source>
</evidence>
<dbReference type="InterPro" id="IPR011006">
    <property type="entry name" value="CheY-like_superfamily"/>
</dbReference>
<dbReference type="EMBL" id="NEVV01000001">
    <property type="protein sequence ID" value="OZI82294.1"/>
    <property type="molecule type" value="Genomic_DNA"/>
</dbReference>
<dbReference type="RefSeq" id="WP_068927853.1">
    <property type="nucleotide sequence ID" value="NZ_NEVV01000001.1"/>
</dbReference>
<evidence type="ECO:0000256" key="1">
    <source>
        <dbReference type="SAM" id="MobiDB-lite"/>
    </source>
</evidence>
<sequence>MRALLDCAVLVMPDQPSWVGAWLAAARGPQARLAERLRLHEYPLGGRDGLALGQAAMRLRRFDALLLPVQASTLGWARIVLAQASPALSTPVLVLVRDLTAPAIADLLRLGARDFLRAPACLEELRVRVSRAWRAIPSPAAPGARAAAASGAEPGGGRAPGAPPDQGEGGGHRLPGLPETADAPAGAPYLLAQPHVPYAVAPGDPRMAAQRELPFRQAKAQVVGRFERAYLRGALARHGGNVAQAARAACKHRRAFWALMRKHGIDARPYREGLAGAWPCETAPPWDPADEA</sequence>
<feature type="region of interest" description="Disordered" evidence="1">
    <location>
        <begin position="143"/>
        <end position="179"/>
    </location>
</feature>
<evidence type="ECO:0000313" key="3">
    <source>
        <dbReference type="Proteomes" id="UP000216524"/>
    </source>
</evidence>
<comment type="caution">
    <text evidence="2">The sequence shown here is derived from an EMBL/GenBank/DDBJ whole genome shotgun (WGS) entry which is preliminary data.</text>
</comment>
<feature type="compositionally biased region" description="Low complexity" evidence="1">
    <location>
        <begin position="143"/>
        <end position="152"/>
    </location>
</feature>
<protein>
    <recommendedName>
        <fullName evidence="4">DNA binding HTH domain-containing protein</fullName>
    </recommendedName>
</protein>
<keyword evidence="3" id="KW-1185">Reference proteome</keyword>
<name>A0ABX4FJD2_9BORD</name>
<gene>
    <name evidence="2" type="ORF">CAL23_01685</name>
</gene>
<dbReference type="Gene3D" id="1.10.10.60">
    <property type="entry name" value="Homeodomain-like"/>
    <property type="match status" value="1"/>
</dbReference>
<accession>A0ABX4FJD2</accession>